<proteinExistence type="inferred from homology"/>
<keyword evidence="3 7" id="KW-0346">Stress response</keyword>
<organism evidence="11 12">
    <name type="scientific">Pseudidiomarina atlantica</name>
    <dbReference type="NCBI Taxonomy" id="1517416"/>
    <lineage>
        <taxon>Bacteria</taxon>
        <taxon>Pseudomonadati</taxon>
        <taxon>Pseudomonadota</taxon>
        <taxon>Gammaproteobacteria</taxon>
        <taxon>Alteromonadales</taxon>
        <taxon>Idiomarinaceae</taxon>
        <taxon>Pseudidiomarina</taxon>
    </lineage>
</organism>
<dbReference type="Pfam" id="PF04542">
    <property type="entry name" value="Sigma70_r2"/>
    <property type="match status" value="1"/>
</dbReference>
<evidence type="ECO:0000256" key="7">
    <source>
        <dbReference type="HAMAP-Rule" id="MF_00961"/>
    </source>
</evidence>
<evidence type="ECO:0000259" key="9">
    <source>
        <dbReference type="PROSITE" id="PS00715"/>
    </source>
</evidence>
<dbReference type="PIRSF" id="PIRSF000770">
    <property type="entry name" value="RNA_pol_sigma-SigE/K"/>
    <property type="match status" value="1"/>
</dbReference>
<keyword evidence="5 7" id="KW-0238">DNA-binding</keyword>
<dbReference type="InterPro" id="IPR000943">
    <property type="entry name" value="RNA_pol_sigma70"/>
</dbReference>
<dbReference type="AlphaFoldDB" id="A0A094IJQ6"/>
<sequence>MSTDMTSMALAVPQSSGSLEAYIQSVNRIPMLTAEEEYNLAVRLTEEDDLEAARQLIMSHLRFVVHVARSYSGYGLPQADLIQEGNIGLMKAVRRFDPSVGVRLVSFAVHWIKAEIHEYVLKNWRMVKVATTKAQRKLFFNLRKMKKRLGWFTQDEVNTVAETLGVSTKEVMEMEARMSAHDQAFELSSDDDDAREGSTYSPAQYLEDKRSDLAEEVEQEQWQEHTQLRLLSAIKTLDERSQDIVRARWLDEENKTTLQELADKYQVSAERVRQLEANAMKKLRAAMA</sequence>
<dbReference type="PANTHER" id="PTHR30376:SF3">
    <property type="entry name" value="RNA POLYMERASE SIGMA FACTOR RPOH"/>
    <property type="match status" value="1"/>
</dbReference>
<dbReference type="InterPro" id="IPR013325">
    <property type="entry name" value="RNA_pol_sigma_r2"/>
</dbReference>
<feature type="short sequence motif" description="Interaction with polymerase core subunit RpoC" evidence="7">
    <location>
        <begin position="80"/>
        <end position="83"/>
    </location>
</feature>
<dbReference type="Pfam" id="PF00140">
    <property type="entry name" value="Sigma70_r1_2"/>
    <property type="match status" value="1"/>
</dbReference>
<feature type="region of interest" description="Sigma-70 factor domain-4" evidence="7">
    <location>
        <begin position="233"/>
        <end position="285"/>
    </location>
</feature>
<keyword evidence="2 7" id="KW-0805">Transcription regulation</keyword>
<evidence type="ECO:0000256" key="2">
    <source>
        <dbReference type="ARBA" id="ARBA00023015"/>
    </source>
</evidence>
<dbReference type="eggNOG" id="COG0568">
    <property type="taxonomic scope" value="Bacteria"/>
</dbReference>
<dbReference type="NCBIfam" id="TIGR02937">
    <property type="entry name" value="sigma70-ECF"/>
    <property type="match status" value="1"/>
</dbReference>
<dbReference type="EMBL" id="JPIN01000013">
    <property type="protein sequence ID" value="KFZ27945.1"/>
    <property type="molecule type" value="Genomic_DNA"/>
</dbReference>
<dbReference type="Gene3D" id="1.20.120.1810">
    <property type="match status" value="1"/>
</dbReference>
<dbReference type="InterPro" id="IPR007630">
    <property type="entry name" value="RNA_pol_sigma70_r4"/>
</dbReference>
<reference evidence="11 12" key="1">
    <citation type="submission" date="2014-06" db="EMBL/GenBank/DDBJ databases">
        <title>Draft genome sequence of Idiomarina sp. MCCC 1A10513.</title>
        <authorList>
            <person name="Du J."/>
            <person name="Lai Q."/>
            <person name="Shao Z."/>
        </authorList>
    </citation>
    <scope>NUCLEOTIDE SEQUENCE [LARGE SCALE GENOMIC DNA]</scope>
    <source>
        <strain evidence="11 12">MCCC 1A10513</strain>
    </source>
</reference>
<dbReference type="PROSITE" id="PS00715">
    <property type="entry name" value="SIGMA70_1"/>
    <property type="match status" value="1"/>
</dbReference>
<name>A0A094IJQ6_9GAMM</name>
<dbReference type="PANTHER" id="PTHR30376">
    <property type="entry name" value="SIGMA FACTOR RPOH HEAT SHOCK RELATED"/>
    <property type="match status" value="1"/>
</dbReference>
<dbReference type="InterPro" id="IPR012759">
    <property type="entry name" value="RNA_pol_sigma_RpoH_proteobac"/>
</dbReference>
<gene>
    <name evidence="7" type="primary">rpoH</name>
    <name evidence="11" type="ORF">IDAT_11775</name>
</gene>
<dbReference type="InterPro" id="IPR009042">
    <property type="entry name" value="RNA_pol_sigma70_r1_2"/>
</dbReference>
<dbReference type="SUPFAM" id="SSF88946">
    <property type="entry name" value="Sigma2 domain of RNA polymerase sigma factors"/>
    <property type="match status" value="1"/>
</dbReference>
<dbReference type="Pfam" id="PF04545">
    <property type="entry name" value="Sigma70_r4"/>
    <property type="match status" value="1"/>
</dbReference>
<keyword evidence="4 7" id="KW-0731">Sigma factor</keyword>
<dbReference type="InterPro" id="IPR050813">
    <property type="entry name" value="Sigma-70_Factor"/>
</dbReference>
<dbReference type="CDD" id="cd06171">
    <property type="entry name" value="Sigma70_r4"/>
    <property type="match status" value="1"/>
</dbReference>
<dbReference type="GO" id="GO:0009408">
    <property type="term" value="P:response to heat"/>
    <property type="evidence" value="ECO:0007669"/>
    <property type="project" value="UniProtKB-UniRule"/>
</dbReference>
<evidence type="ECO:0000259" key="10">
    <source>
        <dbReference type="PROSITE" id="PS00716"/>
    </source>
</evidence>
<dbReference type="FunFam" id="1.10.10.10:FF:000285">
    <property type="entry name" value="RNA polymerase sigma factor RpoH"/>
    <property type="match status" value="1"/>
</dbReference>
<dbReference type="STRING" id="1517416.IDAT_11775"/>
<feature type="DNA-binding region" description="H-T-H motif" evidence="7">
    <location>
        <begin position="258"/>
        <end position="277"/>
    </location>
</feature>
<comment type="caution">
    <text evidence="11">The sequence shown here is derived from an EMBL/GenBank/DDBJ whole genome shotgun (WGS) entry which is preliminary data.</text>
</comment>
<evidence type="ECO:0000256" key="3">
    <source>
        <dbReference type="ARBA" id="ARBA00023016"/>
    </source>
</evidence>
<comment type="similarity">
    <text evidence="7">Belongs to the sigma-70 factor family. RpoH subfamily.</text>
</comment>
<dbReference type="RefSeq" id="WP_034733850.1">
    <property type="nucleotide sequence ID" value="NZ_JPIN01000013.1"/>
</dbReference>
<dbReference type="NCBIfam" id="NF005143">
    <property type="entry name" value="PRK06596.1"/>
    <property type="match status" value="1"/>
</dbReference>
<dbReference type="HAMAP" id="MF_00961">
    <property type="entry name" value="Sigma70_RpoH"/>
    <property type="match status" value="1"/>
</dbReference>
<dbReference type="PRINTS" id="PR00046">
    <property type="entry name" value="SIGMA70FCT"/>
</dbReference>
<keyword evidence="12" id="KW-1185">Reference proteome</keyword>
<dbReference type="PROSITE" id="PS00716">
    <property type="entry name" value="SIGMA70_2"/>
    <property type="match status" value="1"/>
</dbReference>
<evidence type="ECO:0000313" key="12">
    <source>
        <dbReference type="Proteomes" id="UP000053718"/>
    </source>
</evidence>
<dbReference type="InterPro" id="IPR007627">
    <property type="entry name" value="RNA_pol_sigma70_r2"/>
</dbReference>
<dbReference type="SUPFAM" id="SSF88659">
    <property type="entry name" value="Sigma3 and sigma4 domains of RNA polymerase sigma factors"/>
    <property type="match status" value="1"/>
</dbReference>
<dbReference type="Gene3D" id="1.20.140.160">
    <property type="match status" value="1"/>
</dbReference>
<dbReference type="FunFam" id="1.20.120.1810:FF:000001">
    <property type="entry name" value="RNA polymerase sigma factor RpoH"/>
    <property type="match status" value="1"/>
</dbReference>
<keyword evidence="6 7" id="KW-0804">Transcription</keyword>
<evidence type="ECO:0000256" key="1">
    <source>
        <dbReference type="ARBA" id="ARBA00022490"/>
    </source>
</evidence>
<dbReference type="NCBIfam" id="TIGR02392">
    <property type="entry name" value="rpoH_proteo"/>
    <property type="match status" value="1"/>
</dbReference>
<keyword evidence="1 7" id="KW-0963">Cytoplasm</keyword>
<dbReference type="OrthoDB" id="9809557at2"/>
<comment type="function">
    <text evidence="7">Sigma factors are initiation factors that promote the attachment of RNA polymerase to specific initiation sites and are then released. This sigma factor is involved in regulation of expression of heat shock genes.</text>
</comment>
<dbReference type="InterPro" id="IPR013324">
    <property type="entry name" value="RNA_pol_sigma_r3/r4-like"/>
</dbReference>
<comment type="subunit">
    <text evidence="7">Interacts with the RNA polymerase core enzyme.</text>
</comment>
<feature type="domain" description="RNA polymerase sigma-70" evidence="10">
    <location>
        <begin position="257"/>
        <end position="283"/>
    </location>
</feature>
<evidence type="ECO:0000256" key="4">
    <source>
        <dbReference type="ARBA" id="ARBA00023082"/>
    </source>
</evidence>
<evidence type="ECO:0000256" key="8">
    <source>
        <dbReference type="NCBIfam" id="TIGR02392"/>
    </source>
</evidence>
<evidence type="ECO:0000256" key="6">
    <source>
        <dbReference type="ARBA" id="ARBA00023163"/>
    </source>
</evidence>
<evidence type="ECO:0000313" key="11">
    <source>
        <dbReference type="EMBL" id="KFZ27945.1"/>
    </source>
</evidence>
<evidence type="ECO:0000256" key="5">
    <source>
        <dbReference type="ARBA" id="ARBA00023125"/>
    </source>
</evidence>
<dbReference type="GO" id="GO:0003677">
    <property type="term" value="F:DNA binding"/>
    <property type="evidence" value="ECO:0007669"/>
    <property type="project" value="UniProtKB-UniRule"/>
</dbReference>
<accession>A0A094IJQ6</accession>
<feature type="region of interest" description="Sigma-70 factor domain-2" evidence="7">
    <location>
        <begin position="56"/>
        <end position="125"/>
    </location>
</feature>
<protein>
    <recommendedName>
        <fullName evidence="7 8">RNA polymerase sigma factor RpoH</fullName>
    </recommendedName>
    <alternativeName>
        <fullName evidence="7">RNA polymerase sigma-32 factor</fullName>
    </alternativeName>
</protein>
<comment type="subcellular location">
    <subcellularLocation>
        <location evidence="7">Cytoplasm</location>
    </subcellularLocation>
</comment>
<feature type="domain" description="RNA polymerase sigma-70" evidence="9">
    <location>
        <begin position="80"/>
        <end position="93"/>
    </location>
</feature>
<dbReference type="GO" id="GO:0006352">
    <property type="term" value="P:DNA-templated transcription initiation"/>
    <property type="evidence" value="ECO:0007669"/>
    <property type="project" value="UniProtKB-UniRule"/>
</dbReference>
<dbReference type="GO" id="GO:0005737">
    <property type="term" value="C:cytoplasm"/>
    <property type="evidence" value="ECO:0007669"/>
    <property type="project" value="UniProtKB-SubCell"/>
</dbReference>
<dbReference type="InterPro" id="IPR014284">
    <property type="entry name" value="RNA_pol_sigma-70_dom"/>
</dbReference>
<dbReference type="Proteomes" id="UP000053718">
    <property type="component" value="Unassembled WGS sequence"/>
</dbReference>
<dbReference type="GO" id="GO:0016987">
    <property type="term" value="F:sigma factor activity"/>
    <property type="evidence" value="ECO:0007669"/>
    <property type="project" value="UniProtKB-UniRule"/>
</dbReference>